<name>A0A873WCV2_9CAUD</name>
<keyword evidence="1" id="KW-0472">Membrane</keyword>
<evidence type="ECO:0000256" key="1">
    <source>
        <dbReference type="SAM" id="Phobius"/>
    </source>
</evidence>
<reference evidence="2 3" key="1">
    <citation type="submission" date="2020-07" db="EMBL/GenBank/DDBJ databases">
        <title>Complete genome sequence of Klebsiella pneumoniae phage Miami.</title>
        <authorList>
            <person name="Mora D.A."/>
            <person name="Lessor L."/>
            <person name="Gill J."/>
            <person name="Liu M."/>
        </authorList>
    </citation>
    <scope>NUCLEOTIDE SEQUENCE [LARGE SCALE GENOMIC DNA]</scope>
</reference>
<organism evidence="2 3">
    <name type="scientific">Klebsiella phage Miami</name>
    <dbReference type="NCBI Taxonomy" id="2767581"/>
    <lineage>
        <taxon>Viruses</taxon>
        <taxon>Duplodnaviria</taxon>
        <taxon>Heunggongvirae</taxon>
        <taxon>Uroviricota</taxon>
        <taxon>Caudoviricetes</taxon>
        <taxon>Chimalliviridae</taxon>
        <taxon>Miamivirus</taxon>
        <taxon>Miamivirus miami</taxon>
    </lineage>
</organism>
<feature type="transmembrane region" description="Helical" evidence="1">
    <location>
        <begin position="34"/>
        <end position="61"/>
    </location>
</feature>
<feature type="transmembrane region" description="Helical" evidence="1">
    <location>
        <begin position="82"/>
        <end position="103"/>
    </location>
</feature>
<dbReference type="Proteomes" id="UP000662782">
    <property type="component" value="Segment"/>
</dbReference>
<dbReference type="EMBL" id="MT701590">
    <property type="protein sequence ID" value="QPB09237.1"/>
    <property type="molecule type" value="Genomic_DNA"/>
</dbReference>
<keyword evidence="1" id="KW-1133">Transmembrane helix</keyword>
<evidence type="ECO:0000313" key="3">
    <source>
        <dbReference type="Proteomes" id="UP000662782"/>
    </source>
</evidence>
<keyword evidence="1" id="KW-0812">Transmembrane</keyword>
<protein>
    <submittedName>
        <fullName evidence="2">Uncharacterized protein</fullName>
    </submittedName>
</protein>
<keyword evidence="3" id="KW-1185">Reference proteome</keyword>
<sequence length="140" mass="15658">MYLWLFRILMVIAVALNLYGTSVGSEQIVSFADWLFLLFTSFTIGCVIALCLVYATLFAAGQKVKDIAKNILAKNEERKKKSWYGLRVCVGRIWVFGFMAFMAYSGSPILATLSIVFVLMSYGLSSLIMTKVKDVVAKEI</sequence>
<evidence type="ECO:0000313" key="2">
    <source>
        <dbReference type="EMBL" id="QPB09237.1"/>
    </source>
</evidence>
<proteinExistence type="predicted"/>
<gene>
    <name evidence="2" type="ORF">CPT_Miami_142</name>
</gene>
<accession>A0A873WCV2</accession>
<feature type="transmembrane region" description="Helical" evidence="1">
    <location>
        <begin position="109"/>
        <end position="129"/>
    </location>
</feature>